<evidence type="ECO:0000256" key="1">
    <source>
        <dbReference type="SAM" id="MobiDB-lite"/>
    </source>
</evidence>
<dbReference type="Pfam" id="PF13007">
    <property type="entry name" value="LZ_Tnp_IS66"/>
    <property type="match status" value="1"/>
</dbReference>
<name>A0ABU1YG28_ROSSA</name>
<comment type="caution">
    <text evidence="3">The sequence shown here is derived from an EMBL/GenBank/DDBJ whole genome shotgun (WGS) entry which is preliminary data.</text>
</comment>
<evidence type="ECO:0000313" key="4">
    <source>
        <dbReference type="Proteomes" id="UP001180453"/>
    </source>
</evidence>
<feature type="domain" description="Transposase TnpC homeodomain" evidence="2">
    <location>
        <begin position="35"/>
        <end position="95"/>
    </location>
</feature>
<dbReference type="Proteomes" id="UP001180453">
    <property type="component" value="Unassembled WGS sequence"/>
</dbReference>
<gene>
    <name evidence="3" type="ORF">J2X20_000434</name>
</gene>
<sequence>MIADDLDTLDAHQLRDALRAARAEAAFKQAVIEKLTHENAILKRLKFAAQSERFGAEQKSLLDETLDSDLAAVAAEIEALRPSRAAGDRQQPPAREAAGASAAPRRVP</sequence>
<dbReference type="InterPro" id="IPR024463">
    <property type="entry name" value="Transposase_TnpC_homeodom"/>
</dbReference>
<dbReference type="RefSeq" id="WP_310260225.1">
    <property type="nucleotide sequence ID" value="NZ_JAVDXU010000001.1"/>
</dbReference>
<proteinExistence type="predicted"/>
<dbReference type="EMBL" id="JAVDXU010000001">
    <property type="protein sequence ID" value="MDR7267805.1"/>
    <property type="molecule type" value="Genomic_DNA"/>
</dbReference>
<feature type="region of interest" description="Disordered" evidence="1">
    <location>
        <begin position="81"/>
        <end position="108"/>
    </location>
</feature>
<protein>
    <recommendedName>
        <fullName evidence="2">Transposase TnpC homeodomain domain-containing protein</fullName>
    </recommendedName>
</protein>
<feature type="compositionally biased region" description="Low complexity" evidence="1">
    <location>
        <begin position="92"/>
        <end position="108"/>
    </location>
</feature>
<keyword evidence="4" id="KW-1185">Reference proteome</keyword>
<evidence type="ECO:0000313" key="3">
    <source>
        <dbReference type="EMBL" id="MDR7267805.1"/>
    </source>
</evidence>
<organism evidence="3 4">
    <name type="scientific">Roseateles saccharophilus</name>
    <name type="common">Pseudomonas saccharophila</name>
    <dbReference type="NCBI Taxonomy" id="304"/>
    <lineage>
        <taxon>Bacteria</taxon>
        <taxon>Pseudomonadati</taxon>
        <taxon>Pseudomonadota</taxon>
        <taxon>Betaproteobacteria</taxon>
        <taxon>Burkholderiales</taxon>
        <taxon>Sphaerotilaceae</taxon>
        <taxon>Roseateles</taxon>
    </lineage>
</organism>
<reference evidence="3 4" key="1">
    <citation type="submission" date="2023-07" db="EMBL/GenBank/DDBJ databases">
        <title>Sorghum-associated microbial communities from plants grown in Nebraska, USA.</title>
        <authorList>
            <person name="Schachtman D."/>
        </authorList>
    </citation>
    <scope>NUCLEOTIDE SEQUENCE [LARGE SCALE GENOMIC DNA]</scope>
    <source>
        <strain evidence="3 4">BE314</strain>
    </source>
</reference>
<evidence type="ECO:0000259" key="2">
    <source>
        <dbReference type="Pfam" id="PF13007"/>
    </source>
</evidence>
<accession>A0ABU1YG28</accession>